<evidence type="ECO:0000313" key="2">
    <source>
        <dbReference type="Proteomes" id="UP000054549"/>
    </source>
</evidence>
<name>A0A0C2TC74_AMAMK</name>
<dbReference type="InParanoid" id="A0A0C2TC74"/>
<proteinExistence type="predicted"/>
<gene>
    <name evidence="1" type="ORF">M378DRAFT_163169</name>
</gene>
<dbReference type="EMBL" id="KN818249">
    <property type="protein sequence ID" value="KIL64424.1"/>
    <property type="molecule type" value="Genomic_DNA"/>
</dbReference>
<dbReference type="AlphaFoldDB" id="A0A0C2TC74"/>
<sequence length="61" mass="6911">MRAAVLPLLIRSTQIGTLARHWMSIQDSRAQELSEIMAEVRPAATIHYQRNTRLSEQAVGH</sequence>
<dbReference type="HOGENOM" id="CLU_2922139_0_0_1"/>
<accession>A0A0C2TC74</accession>
<keyword evidence="2" id="KW-1185">Reference proteome</keyword>
<organism evidence="1 2">
    <name type="scientific">Amanita muscaria (strain Koide BX008)</name>
    <dbReference type="NCBI Taxonomy" id="946122"/>
    <lineage>
        <taxon>Eukaryota</taxon>
        <taxon>Fungi</taxon>
        <taxon>Dikarya</taxon>
        <taxon>Basidiomycota</taxon>
        <taxon>Agaricomycotina</taxon>
        <taxon>Agaricomycetes</taxon>
        <taxon>Agaricomycetidae</taxon>
        <taxon>Agaricales</taxon>
        <taxon>Pluteineae</taxon>
        <taxon>Amanitaceae</taxon>
        <taxon>Amanita</taxon>
    </lineage>
</organism>
<protein>
    <submittedName>
        <fullName evidence="1">Uncharacterized protein</fullName>
    </submittedName>
</protein>
<evidence type="ECO:0000313" key="1">
    <source>
        <dbReference type="EMBL" id="KIL64424.1"/>
    </source>
</evidence>
<reference evidence="1 2" key="1">
    <citation type="submission" date="2014-04" db="EMBL/GenBank/DDBJ databases">
        <title>Evolutionary Origins and Diversification of the Mycorrhizal Mutualists.</title>
        <authorList>
            <consortium name="DOE Joint Genome Institute"/>
            <consortium name="Mycorrhizal Genomics Consortium"/>
            <person name="Kohler A."/>
            <person name="Kuo A."/>
            <person name="Nagy L.G."/>
            <person name="Floudas D."/>
            <person name="Copeland A."/>
            <person name="Barry K.W."/>
            <person name="Cichocki N."/>
            <person name="Veneault-Fourrey C."/>
            <person name="LaButti K."/>
            <person name="Lindquist E.A."/>
            <person name="Lipzen A."/>
            <person name="Lundell T."/>
            <person name="Morin E."/>
            <person name="Murat C."/>
            <person name="Riley R."/>
            <person name="Ohm R."/>
            <person name="Sun H."/>
            <person name="Tunlid A."/>
            <person name="Henrissat B."/>
            <person name="Grigoriev I.V."/>
            <person name="Hibbett D.S."/>
            <person name="Martin F."/>
        </authorList>
    </citation>
    <scope>NUCLEOTIDE SEQUENCE [LARGE SCALE GENOMIC DNA]</scope>
    <source>
        <strain evidence="1 2">Koide BX008</strain>
    </source>
</reference>
<dbReference type="Proteomes" id="UP000054549">
    <property type="component" value="Unassembled WGS sequence"/>
</dbReference>